<feature type="chain" id="PRO_5034591060" description="MAM and LDL receptor class A domain containing 1" evidence="9">
    <location>
        <begin position="42"/>
        <end position="2215"/>
    </location>
</feature>
<comment type="caution">
    <text evidence="6">Lacks conserved residue(s) required for the propagation of feature annotation.</text>
</comment>
<keyword evidence="5" id="KW-0325">Glycoprotein</keyword>
<dbReference type="SMART" id="SM00181">
    <property type="entry name" value="EGF"/>
    <property type="match status" value="2"/>
</dbReference>
<feature type="disulfide bond" evidence="7">
    <location>
        <begin position="1306"/>
        <end position="1324"/>
    </location>
</feature>
<dbReference type="SUPFAM" id="SSF57196">
    <property type="entry name" value="EGF/Laminin"/>
    <property type="match status" value="1"/>
</dbReference>
<dbReference type="PROSITE" id="PS01186">
    <property type="entry name" value="EGF_2"/>
    <property type="match status" value="1"/>
</dbReference>
<evidence type="ECO:0000256" key="6">
    <source>
        <dbReference type="PROSITE-ProRule" id="PRU00076"/>
    </source>
</evidence>
<feature type="transmembrane region" description="Helical" evidence="8">
    <location>
        <begin position="2109"/>
        <end position="2133"/>
    </location>
</feature>
<dbReference type="FunFam" id="2.60.120.200:FF:000232">
    <property type="entry name" value="MAM and LDL receptor class A domain containing 1"/>
    <property type="match status" value="1"/>
</dbReference>
<protein>
    <recommendedName>
        <fullName evidence="14">MAM and LDL receptor class A domain containing 1</fullName>
    </recommendedName>
</protein>
<dbReference type="FunFam" id="4.10.400.10:FF:000186">
    <property type="entry name" value="MAM and LDL-receptor class A domain-containing protein 1"/>
    <property type="match status" value="1"/>
</dbReference>
<evidence type="ECO:0000259" key="10">
    <source>
        <dbReference type="PROSITE" id="PS50026"/>
    </source>
</evidence>
<feature type="domain" description="EGF-like" evidence="10">
    <location>
        <begin position="2058"/>
        <end position="2092"/>
    </location>
</feature>
<feature type="domain" description="MAM" evidence="11">
    <location>
        <begin position="1123"/>
        <end position="1291"/>
    </location>
</feature>
<comment type="subcellular location">
    <subcellularLocation>
        <location evidence="1">Membrane</location>
    </subcellularLocation>
</comment>
<feature type="domain" description="MAM" evidence="11">
    <location>
        <begin position="898"/>
        <end position="1059"/>
    </location>
</feature>
<evidence type="ECO:0000256" key="1">
    <source>
        <dbReference type="ARBA" id="ARBA00004370"/>
    </source>
</evidence>
<dbReference type="InterPro" id="IPR036055">
    <property type="entry name" value="LDL_receptor-like_sf"/>
</dbReference>
<gene>
    <name evidence="12" type="primary">MALRD1</name>
</gene>
<feature type="domain" description="MAM" evidence="11">
    <location>
        <begin position="477"/>
        <end position="640"/>
    </location>
</feature>
<evidence type="ECO:0000256" key="4">
    <source>
        <dbReference type="ARBA" id="ARBA00023157"/>
    </source>
</evidence>
<proteinExistence type="predicted"/>
<dbReference type="Pfam" id="PF00629">
    <property type="entry name" value="MAM"/>
    <property type="match status" value="9"/>
</dbReference>
<dbReference type="FunFam" id="4.10.400.10:FF:000135">
    <property type="entry name" value="LDL receptor protein 1, isoform G"/>
    <property type="match status" value="1"/>
</dbReference>
<keyword evidence="8" id="KW-0812">Transmembrane</keyword>
<dbReference type="PANTHER" id="PTHR23282">
    <property type="entry name" value="APICAL ENDOSOMAL GLYCOPROTEIN PRECURSOR"/>
    <property type="match status" value="1"/>
</dbReference>
<name>A0A8D1N0Y4_PIG</name>
<feature type="domain" description="MAM" evidence="11">
    <location>
        <begin position="1554"/>
        <end position="1711"/>
    </location>
</feature>
<feature type="disulfide bond" evidence="7">
    <location>
        <begin position="56"/>
        <end position="71"/>
    </location>
</feature>
<keyword evidence="3 8" id="KW-0472">Membrane</keyword>
<dbReference type="PROSITE" id="PS50068">
    <property type="entry name" value="LDLRA_2"/>
    <property type="match status" value="10"/>
</dbReference>
<feature type="disulfide bond" evidence="7">
    <location>
        <begin position="444"/>
        <end position="462"/>
    </location>
</feature>
<dbReference type="InterPro" id="IPR000742">
    <property type="entry name" value="EGF"/>
</dbReference>
<dbReference type="PROSITE" id="PS00022">
    <property type="entry name" value="EGF_1"/>
    <property type="match status" value="1"/>
</dbReference>
<feature type="disulfide bond" evidence="7">
    <location>
        <begin position="437"/>
        <end position="449"/>
    </location>
</feature>
<evidence type="ECO:0000313" key="13">
    <source>
        <dbReference type="Proteomes" id="UP000694571"/>
    </source>
</evidence>
<keyword evidence="8" id="KW-1133">Transmembrane helix</keyword>
<keyword evidence="2" id="KW-0677">Repeat</keyword>
<dbReference type="FunFam" id="4.10.400.10:FF:000182">
    <property type="entry name" value="MAM and LDL-receptor class A domain-containing protein 1"/>
    <property type="match status" value="1"/>
</dbReference>
<dbReference type="InterPro" id="IPR013320">
    <property type="entry name" value="ConA-like_dom_sf"/>
</dbReference>
<feature type="domain" description="MAM" evidence="11">
    <location>
        <begin position="271"/>
        <end position="439"/>
    </location>
</feature>
<feature type="domain" description="MAM" evidence="11">
    <location>
        <begin position="75"/>
        <end position="232"/>
    </location>
</feature>
<dbReference type="Ensembl" id="ENSSSCT00050072727.1">
    <property type="protein sequence ID" value="ENSSSCP00050031300.1"/>
    <property type="gene ID" value="ENSSSCG00050053392.1"/>
</dbReference>
<evidence type="ECO:0008006" key="14">
    <source>
        <dbReference type="Google" id="ProtNLM"/>
    </source>
</evidence>
<feature type="disulfide bond" evidence="7">
    <location>
        <begin position="1739"/>
        <end position="1754"/>
    </location>
</feature>
<keyword evidence="9" id="KW-0732">Signal</keyword>
<dbReference type="PROSITE" id="PS01209">
    <property type="entry name" value="LDLRA_1"/>
    <property type="match status" value="7"/>
</dbReference>
<feature type="disulfide bond" evidence="7">
    <location>
        <begin position="1958"/>
        <end position="1973"/>
    </location>
</feature>
<dbReference type="CDD" id="cd00054">
    <property type="entry name" value="EGF_CA"/>
    <property type="match status" value="1"/>
</dbReference>
<dbReference type="Gene3D" id="2.10.25.10">
    <property type="entry name" value="Laminin"/>
    <property type="match status" value="1"/>
</dbReference>
<dbReference type="InterPro" id="IPR051560">
    <property type="entry name" value="MAM_domain-containing"/>
</dbReference>
<dbReference type="PROSITE" id="PS50026">
    <property type="entry name" value="EGF_3"/>
    <property type="match status" value="1"/>
</dbReference>
<dbReference type="FunFam" id="2.60.120.200:FF:000206">
    <property type="entry name" value="MAM and LDL-receptor class A domain-containing protein 1"/>
    <property type="match status" value="1"/>
</dbReference>
<feature type="disulfide bond" evidence="7">
    <location>
        <begin position="44"/>
        <end position="62"/>
    </location>
</feature>
<feature type="signal peptide" evidence="9">
    <location>
        <begin position="1"/>
        <end position="41"/>
    </location>
</feature>
<organism evidence="12 13">
    <name type="scientific">Sus scrofa</name>
    <name type="common">Pig</name>
    <dbReference type="NCBI Taxonomy" id="9823"/>
    <lineage>
        <taxon>Eukaryota</taxon>
        <taxon>Metazoa</taxon>
        <taxon>Chordata</taxon>
        <taxon>Craniata</taxon>
        <taxon>Vertebrata</taxon>
        <taxon>Euteleostomi</taxon>
        <taxon>Mammalia</taxon>
        <taxon>Eutheria</taxon>
        <taxon>Laurasiatheria</taxon>
        <taxon>Artiodactyla</taxon>
        <taxon>Suina</taxon>
        <taxon>Suidae</taxon>
        <taxon>Sus</taxon>
    </lineage>
</organism>
<dbReference type="Proteomes" id="UP000694571">
    <property type="component" value="Unplaced"/>
</dbReference>
<dbReference type="InterPro" id="IPR002172">
    <property type="entry name" value="LDrepeatLR_classA_rpt"/>
</dbReference>
<feature type="disulfide bond" evidence="7">
    <location>
        <begin position="2001"/>
        <end position="2016"/>
    </location>
</feature>
<dbReference type="InterPro" id="IPR000998">
    <property type="entry name" value="MAM_dom"/>
</dbReference>
<feature type="disulfide bond" evidence="7">
    <location>
        <begin position="1982"/>
        <end position="1994"/>
    </location>
</feature>
<dbReference type="FunFam" id="4.10.400.10:FF:000067">
    <property type="entry name" value="Serine peptidase inhibitor, Kunitz type 1"/>
    <property type="match status" value="1"/>
</dbReference>
<dbReference type="SMART" id="SM00192">
    <property type="entry name" value="LDLa"/>
    <property type="match status" value="10"/>
</dbReference>
<feature type="disulfide bond" evidence="7">
    <location>
        <begin position="1989"/>
        <end position="2007"/>
    </location>
</feature>
<evidence type="ECO:0000256" key="2">
    <source>
        <dbReference type="ARBA" id="ARBA00022737"/>
    </source>
</evidence>
<dbReference type="PRINTS" id="PR00261">
    <property type="entry name" value="LDLRECEPTOR"/>
</dbReference>
<sequence length="2215" mass="246115">MYQVMLPCLPRMLAFPKNEACCILWISCVFLSVLVPQGSEAFQCDNGVSLPADHVCDFTDQCGDMSDEKQCSSYERCDFEDGLCSVIQDQSLRLGWTRRNGMTGPSPPFYDHNGDMLAHFLSLGPNVDSPSSLRSRVFLPTNNQHACQITFYHFFSQANGKLTAGIQTTCGGPVRHLWQNTAGLQHQWERNVIKIQSSQRFQVVFQGQMISTLERDEVIAIDDISFSSGCLPTNDENLPCQEASNTEETLCHPDASLCRFNSTDGGLKLCQACGFEFDMCNWVAEASAGQSSWVRIKTREIPILESTPQQDQSSDDEGYCIWVGAMHASTLDHLNSRAYLNSSVCHCLGKSCHLQFYYSMENSVLRVGLYHNKEEEIFWTYSTSTHRKWVKADVLIPEGLKTFKIVFEGTILNQEGFIGLDQLWVYACSWVPSRKPCSADEFTCANGQCVVQELVCDSQKDCPDGSDEGPATCSNPLRCGFESGFCGWEPFLTEDSHWEFVEGSTRVDHRLPDAEDATSRHHGSFLYLGVHQSPALAKLGSPVLTKSRTASTPCQLQFWHRLSQHSRLSVFTRTAWDGDLQKQGELIGVSEPQWRQAKMDLFVRTGESTLPFQLILEAAVLSSNATVALDDISISQECEISYKTLPATSIESKAGFVPHEDAGSLLSSKGCAFTSDCLDGADGVSCVSECDFEANSCGWFEATSDGFDWTWSSRSNLSANFEHQAPLQDHTHNTSEGHFMFILKNSNSLLQIAKLQSPTFSQTGPGCTLSFWFYNHGLSVGAAELQLHMEKSNDSTVLWRVLYNQGKQWFQAVIHLGRLTQPFHLAFHKVSLGFYNGVSAIDDVRFENCMLPPPSESCKGADHFWCLYSKTCIKKLQLCDLVDDCGDYTDEIDCEPELQCNFEKGICNWEQDAEDDFDWTRNQGPTPTLNTGPMKDNTLGTARGHYLYIESSEPQVFQHTAALLSPVLNTTDAEGCTFRFYYHMFGKHIYRLAIYKRVWNNTKGQLLWETFGDQGNIWIRKHLPISSQQPFQISVVASVGDGFTGDIAIDDLSFMDCTLYPGNLPVDLPAPPETSVPVTLPPHNCTDNEFVCRSNGQCVASIQKCDFRYDCSDKSDESYCAMEVCSFENGSLCKWYQPISGNLIQDSNTFRWGVGNGTSIHHGEENHRPSVDHTTNTAAGWYLYADSSNGKFGDLADIVTPVISRTGPRCTLVFWTHMNGATVGSLQVLSKKDNVTSKLWAQSGQQGAQWKKVEIFLGVHSYVQIVFRAKRGISFIGDVALDDISFQDCSPLLRADRTCTAEEFTCANKHCIAKDKLCDFVNDCADNSDETTFICGTSRGSCDFEFDLCSWEQEQGDDIDWNLKASTIPAMGTEPAADHTLRNMSGHYIFIKSLFLQQPLKVASISSPVISSRSKNCKIIFHYHMYGNGIGALTLIQISVSNQMKVLLNLTGEQGNFWWREELSLSGDEDFQLKFEGRVGKGLHGDIALDDIVLTKNCLISHHSMKEEPTVPLPKGSCPYGYRECQNGKCYKPEQSCNFVDDCGDYTDENECGSSCTFEKGWCGWQNSLAENFDWVLEVGSPQSLWPPGDHTLGNEHGHFLYLEATPMGVQGEEAHLKSGLWQEASAACTMSFWYFISAKATGSIQILIKTEKGLSKVWQESKPNSGGHWQKAVILLGKLRNFEVIFQGIRTRDLGGGAAIDDIEFENCTTVGETNEICSEATDFLCHNKKCIASHLVCDYKPDCSDRSDEAHCGQYTSTTGSCNFETTSGNWTTACSLTQDSQDDLDWAIGSRIPTEALSPDSDHTPGSGRNFLYVNSSGPKEGYTARITTSQHFPASLGMCTVRFWFYMVDPKSMGVLKVYTVEKSGLNFLVWSVIGNKRTGWMYGHVPLSSNSPFKVAFEADVSGRENIFIALDDISFTPECEFGGPVTIQPSPCEADQFSCIYTLQCVPLSGKCNGQQDCLDGSDEMDCSLDPPPQLCGQMEFLCSTNECIPSLLLCDGVPDCRFNEDESGCSNESCSDGALMCTSSNSCVPVHRRCDGLVDCMDFQLDESSCLECPRGYCRNGGTCTVEKNGPMCRCGQGWKGNRCHIRVNPPTADFMDTQKGIWTLLGIGLAFLLTHITAAVLCFLAKRKVPIRKTKRSVNSAFVNPIYGNWNNPEKIEVSGNGELYCFRRGYIHTHIIWTCSHITAETCFRGVMSFGGGKEFASLSMQ</sequence>
<dbReference type="PANTHER" id="PTHR23282:SF140">
    <property type="entry name" value="MAM AND LDL-RECEPTOR CLASS A DOMAIN-CONTAINING PROTEIN 1"/>
    <property type="match status" value="1"/>
</dbReference>
<feature type="disulfide bond" evidence="7">
    <location>
        <begin position="879"/>
        <end position="894"/>
    </location>
</feature>
<dbReference type="SMART" id="SM00137">
    <property type="entry name" value="MAM"/>
    <property type="match status" value="9"/>
</dbReference>
<feature type="disulfide bond" evidence="7">
    <location>
        <begin position="1525"/>
        <end position="1543"/>
    </location>
</feature>
<dbReference type="FunFam" id="2.60.120.200:FF:000182">
    <property type="entry name" value="MAM and LDL-receptor class A domain-containing protein 1"/>
    <property type="match status" value="1"/>
</dbReference>
<feature type="domain" description="MAM" evidence="11">
    <location>
        <begin position="688"/>
        <end position="851"/>
    </location>
</feature>
<dbReference type="Pfam" id="PF00057">
    <property type="entry name" value="Ldl_recept_a"/>
    <property type="match status" value="6"/>
</dbReference>
<evidence type="ECO:0000256" key="7">
    <source>
        <dbReference type="PROSITE-ProRule" id="PRU00124"/>
    </source>
</evidence>
<feature type="disulfide bond" evidence="7">
    <location>
        <begin position="1299"/>
        <end position="1311"/>
    </location>
</feature>
<feature type="disulfide bond" evidence="7">
    <location>
        <begin position="1727"/>
        <end position="1745"/>
    </location>
</feature>
<dbReference type="SUPFAM" id="SSF57424">
    <property type="entry name" value="LDL receptor-like module"/>
    <property type="match status" value="10"/>
</dbReference>
<evidence type="ECO:0000256" key="9">
    <source>
        <dbReference type="SAM" id="SignalP"/>
    </source>
</evidence>
<dbReference type="Gene3D" id="2.60.120.200">
    <property type="match status" value="9"/>
</dbReference>
<dbReference type="PRINTS" id="PR00020">
    <property type="entry name" value="MAMDOMAIN"/>
</dbReference>
<dbReference type="SUPFAM" id="SSF49899">
    <property type="entry name" value="Concanavalin A-like lectins/glucanases"/>
    <property type="match status" value="9"/>
</dbReference>
<dbReference type="CDD" id="cd06263">
    <property type="entry name" value="MAM"/>
    <property type="match status" value="8"/>
</dbReference>
<accession>A0A8D1N0Y4</accession>
<feature type="disulfide bond" evidence="7">
    <location>
        <begin position="1518"/>
        <end position="1530"/>
    </location>
</feature>
<keyword evidence="4 6" id="KW-1015">Disulfide bond</keyword>
<dbReference type="FunFam" id="2.10.25.10:FF:000975">
    <property type="entry name" value="MAM and LDL-receptor class A domain-containing protein 1"/>
    <property type="match status" value="1"/>
</dbReference>
<reference evidence="12" key="1">
    <citation type="submission" date="2025-08" db="UniProtKB">
        <authorList>
            <consortium name="Ensembl"/>
        </authorList>
    </citation>
    <scope>IDENTIFICATION</scope>
</reference>
<feature type="disulfide bond" evidence="6">
    <location>
        <begin position="2082"/>
        <end position="2091"/>
    </location>
</feature>
<feature type="domain" description="MAM" evidence="11">
    <location>
        <begin position="1340"/>
        <end position="1500"/>
    </location>
</feature>
<evidence type="ECO:0000256" key="3">
    <source>
        <dbReference type="ARBA" id="ARBA00023136"/>
    </source>
</evidence>
<dbReference type="Gene3D" id="4.10.400.10">
    <property type="entry name" value="Low-density Lipoprotein Receptor"/>
    <property type="match status" value="10"/>
</dbReference>
<evidence type="ECO:0000259" key="11">
    <source>
        <dbReference type="PROSITE" id="PS50060"/>
    </source>
</evidence>
<evidence type="ECO:0000256" key="8">
    <source>
        <dbReference type="SAM" id="Phobius"/>
    </source>
</evidence>
<feature type="domain" description="MAM" evidence="11">
    <location>
        <begin position="1762"/>
        <end position="1927"/>
    </location>
</feature>
<evidence type="ECO:0000313" key="12">
    <source>
        <dbReference type="Ensembl" id="ENSSSCP00050031300.1"/>
    </source>
</evidence>
<feature type="disulfide bond" evidence="7">
    <location>
        <begin position="1105"/>
        <end position="1120"/>
    </location>
</feature>
<feature type="disulfide bond" evidence="7">
    <location>
        <begin position="1537"/>
        <end position="1552"/>
    </location>
</feature>
<dbReference type="CDD" id="cd00112">
    <property type="entry name" value="LDLa"/>
    <property type="match status" value="9"/>
</dbReference>
<dbReference type="PROSITE" id="PS50060">
    <property type="entry name" value="MAM_2"/>
    <property type="match status" value="9"/>
</dbReference>
<keyword evidence="6" id="KW-0245">EGF-like domain</keyword>
<dbReference type="GO" id="GO:0016020">
    <property type="term" value="C:membrane"/>
    <property type="evidence" value="ECO:0007669"/>
    <property type="project" value="UniProtKB-SubCell"/>
</dbReference>
<dbReference type="InterPro" id="IPR023415">
    <property type="entry name" value="LDLR_class-A_CS"/>
</dbReference>
<evidence type="ECO:0000256" key="5">
    <source>
        <dbReference type="ARBA" id="ARBA00023180"/>
    </source>
</evidence>